<comment type="caution">
    <text evidence="2">The sequence shown here is derived from an EMBL/GenBank/DDBJ whole genome shotgun (WGS) entry which is preliminary data.</text>
</comment>
<dbReference type="PANTHER" id="PTHR46732">
    <property type="entry name" value="ATP-DEPENDENT PROTEASE LA (LON) DOMAIN PROTEIN"/>
    <property type="match status" value="1"/>
</dbReference>
<dbReference type="RefSeq" id="WP_171317374.1">
    <property type="nucleotide sequence ID" value="NZ_JABFCY010000002.1"/>
</dbReference>
<evidence type="ECO:0000313" key="2">
    <source>
        <dbReference type="EMBL" id="NNU59510.1"/>
    </source>
</evidence>
<name>A0A849KJ69_9HYPH</name>
<dbReference type="Gene3D" id="2.30.130.40">
    <property type="entry name" value="LON domain-like"/>
    <property type="match status" value="1"/>
</dbReference>
<dbReference type="PANTHER" id="PTHR46732:SF8">
    <property type="entry name" value="ATP-DEPENDENT PROTEASE LA (LON) DOMAIN PROTEIN"/>
    <property type="match status" value="1"/>
</dbReference>
<reference evidence="2 3" key="1">
    <citation type="submission" date="2020-05" db="EMBL/GenBank/DDBJ databases">
        <title>Draft Genome Sequence of Ochrobactrum soli Isolated from Stable Fly Gut.</title>
        <authorList>
            <person name="Pileggi M.T."/>
            <person name="Vazhakkala L.J."/>
            <person name="Wong C.N."/>
        </authorList>
    </citation>
    <scope>NUCLEOTIDE SEQUENCE [LARGE SCALE GENOMIC DNA]</scope>
    <source>
        <strain evidence="2 3">MTP-C0764</strain>
    </source>
</reference>
<dbReference type="InterPro" id="IPR046336">
    <property type="entry name" value="Lon_prtase_N_sf"/>
</dbReference>
<dbReference type="AlphaFoldDB" id="A0A849KJ69"/>
<feature type="domain" description="Lon N-terminal" evidence="1">
    <location>
        <begin position="18"/>
        <end position="219"/>
    </location>
</feature>
<dbReference type="PROSITE" id="PS51787">
    <property type="entry name" value="LON_N"/>
    <property type="match status" value="1"/>
</dbReference>
<organism evidence="2 3">
    <name type="scientific">Ochrobactrum soli</name>
    <dbReference type="NCBI Taxonomy" id="2448455"/>
    <lineage>
        <taxon>Bacteria</taxon>
        <taxon>Pseudomonadati</taxon>
        <taxon>Pseudomonadota</taxon>
        <taxon>Alphaproteobacteria</taxon>
        <taxon>Hyphomicrobiales</taxon>
        <taxon>Brucellaceae</taxon>
        <taxon>Brucella/Ochrobactrum group</taxon>
        <taxon>Ochrobactrum</taxon>
    </lineage>
</organism>
<accession>A0A849KJ69</accession>
<dbReference type="SMART" id="SM00464">
    <property type="entry name" value="LON"/>
    <property type="match status" value="1"/>
</dbReference>
<proteinExistence type="predicted"/>
<dbReference type="InterPro" id="IPR015947">
    <property type="entry name" value="PUA-like_sf"/>
</dbReference>
<dbReference type="InterPro" id="IPR003111">
    <property type="entry name" value="Lon_prtase_N"/>
</dbReference>
<dbReference type="SUPFAM" id="SSF88697">
    <property type="entry name" value="PUA domain-like"/>
    <property type="match status" value="1"/>
</dbReference>
<dbReference type="Proteomes" id="UP000574931">
    <property type="component" value="Unassembled WGS sequence"/>
</dbReference>
<evidence type="ECO:0000313" key="3">
    <source>
        <dbReference type="Proteomes" id="UP000574931"/>
    </source>
</evidence>
<dbReference type="Pfam" id="PF02190">
    <property type="entry name" value="LON_substr_bdg"/>
    <property type="match status" value="1"/>
</dbReference>
<gene>
    <name evidence="2" type="ORF">HKX02_04450</name>
</gene>
<evidence type="ECO:0000259" key="1">
    <source>
        <dbReference type="PROSITE" id="PS51787"/>
    </source>
</evidence>
<protein>
    <submittedName>
        <fullName evidence="2">LON peptidase substrate-binding domain-containing protein</fullName>
    </submittedName>
</protein>
<dbReference type="EMBL" id="JABFCY010000002">
    <property type="protein sequence ID" value="NNU59510.1"/>
    <property type="molecule type" value="Genomic_DNA"/>
</dbReference>
<keyword evidence="3" id="KW-1185">Reference proteome</keyword>
<sequence>MQVGNARYRTGSDIPDLVPIFPLKGALLLPGGQLPLNIFEPRYLAMVENALAGKRIIGMIQPQIDDEDDDEGVNELDESLRPPLSSIGCLGRITTYAETGDGRLLITLQGICRFRIKEEVNCRQPYRQCRIMPFLADLEEARDTADIDREALLRAFRDYLEAHNLEADWESISRAGNETLVNALSIMSPFGPAEKQALLEAPDLKTRAATLIAITEMVLAKVKDDGYGSRLQ</sequence>